<evidence type="ECO:0008006" key="3">
    <source>
        <dbReference type="Google" id="ProtNLM"/>
    </source>
</evidence>
<evidence type="ECO:0000313" key="1">
    <source>
        <dbReference type="EMBL" id="WOZ76044.1"/>
    </source>
</evidence>
<organism evidence="1 2">
    <name type="scientific">Kosakonia sacchari</name>
    <dbReference type="NCBI Taxonomy" id="1158459"/>
    <lineage>
        <taxon>Bacteria</taxon>
        <taxon>Pseudomonadati</taxon>
        <taxon>Pseudomonadota</taxon>
        <taxon>Gammaproteobacteria</taxon>
        <taxon>Enterobacterales</taxon>
        <taxon>Enterobacteriaceae</taxon>
        <taxon>Kosakonia</taxon>
    </lineage>
</organism>
<dbReference type="Proteomes" id="UP001302368">
    <property type="component" value="Chromosome"/>
</dbReference>
<sequence length="62" mass="6784">MSYQENLKTKCAATLPRLNGATGAYIGGALLDYQTLYTDCAARHNALVDEINQRESVLNGKH</sequence>
<proteinExistence type="predicted"/>
<reference evidence="1 2" key="1">
    <citation type="submission" date="2023-10" db="EMBL/GenBank/DDBJ databases">
        <title>Genome sequencing of the isolated polysaccharide-producing bacterium Kosakonia sacchari KS2022.</title>
        <authorList>
            <person name="Yi X."/>
        </authorList>
    </citation>
    <scope>NUCLEOTIDE SEQUENCE [LARGE SCALE GENOMIC DNA]</scope>
    <source>
        <strain evidence="1 2">KS2022</strain>
    </source>
</reference>
<dbReference type="EMBL" id="CP137744">
    <property type="protein sequence ID" value="WOZ76044.1"/>
    <property type="molecule type" value="Genomic_DNA"/>
</dbReference>
<name>A0ABZ0MKP6_9ENTR</name>
<protein>
    <recommendedName>
        <fullName evidence="3">DUF1311 domain-containing protein</fullName>
    </recommendedName>
</protein>
<keyword evidence="2" id="KW-1185">Reference proteome</keyword>
<gene>
    <name evidence="1" type="ORF">Q8Y70_15705</name>
</gene>
<dbReference type="RefSeq" id="WP_305736601.1">
    <property type="nucleotide sequence ID" value="NZ_CP137744.1"/>
</dbReference>
<accession>A0ABZ0MKP6</accession>
<evidence type="ECO:0000313" key="2">
    <source>
        <dbReference type="Proteomes" id="UP001302368"/>
    </source>
</evidence>